<dbReference type="Pfam" id="PF02701">
    <property type="entry name" value="Zn_ribbon_Dof"/>
    <property type="match status" value="1"/>
</dbReference>
<keyword evidence="3 9" id="KW-0862">Zinc</keyword>
<dbReference type="GO" id="GO:0003677">
    <property type="term" value="F:DNA binding"/>
    <property type="evidence" value="ECO:0007669"/>
    <property type="project" value="UniProtKB-UniRule"/>
</dbReference>
<proteinExistence type="predicted"/>
<evidence type="ECO:0000313" key="12">
    <source>
        <dbReference type="EnsemblPlants" id="AET5Gv20594200.2"/>
    </source>
</evidence>
<keyword evidence="2 8" id="KW-0863">Zinc-finger</keyword>
<feature type="compositionally biased region" description="Low complexity" evidence="10">
    <location>
        <begin position="177"/>
        <end position="190"/>
    </location>
</feature>
<sequence length="366" mass="38179">WRPRHTAPTVGATHAHRQMQPHRKMLLHLRWTAGPAPPTGPLKSHPAAPHTHVRATQTKRLVRPFLSLPPPPIDQGQLALSLVGGMQEPGRRPFAGAVDLRRPKGYPAPSATPQPQAEAGAGDAHGDPCPRCESRDTKFCYYNNYNTSQPRHYCKSCRRYWTKGGTLRNVPVGGGSRKSSSSSSSSSSSPKRAKNSKRRRVAPAAPPEPEAEHDADASAAAAVAARTKEAAATTEDVTTADDPAAAPAADGCFAFTAGEPDAPPAAEGCFTFLASELDAPPAAEGDRGLAFTAAEPDAPPAADGDGGLAFTDHPSVALGLGVADDAGGKELADPSPFEWPSGCDLGSYWVAGVFADTDPALFLSPP</sequence>
<comment type="function">
    <text evidence="9">Transcription factor that binds specifically to a 5'-AA[AG]G-3' consensus core sequence.</text>
</comment>
<keyword evidence="6 9" id="KW-0804">Transcription</keyword>
<dbReference type="PANTHER" id="PTHR31992:SF204">
    <property type="entry name" value="DOF ZINC FINGER PROTEIN"/>
    <property type="match status" value="1"/>
</dbReference>
<evidence type="ECO:0000256" key="9">
    <source>
        <dbReference type="RuleBase" id="RU369094"/>
    </source>
</evidence>
<dbReference type="STRING" id="200361.A0A453L1W5"/>
<name>A0A453L1W5_AEGTS</name>
<feature type="region of interest" description="Disordered" evidence="10">
    <location>
        <begin position="165"/>
        <end position="243"/>
    </location>
</feature>
<evidence type="ECO:0000259" key="11">
    <source>
        <dbReference type="PROSITE" id="PS50884"/>
    </source>
</evidence>
<reference evidence="13" key="1">
    <citation type="journal article" date="2014" name="Science">
        <title>Ancient hybridizations among the ancestral genomes of bread wheat.</title>
        <authorList>
            <consortium name="International Wheat Genome Sequencing Consortium,"/>
            <person name="Marcussen T."/>
            <person name="Sandve S.R."/>
            <person name="Heier L."/>
            <person name="Spannagl M."/>
            <person name="Pfeifer M."/>
            <person name="Jakobsen K.S."/>
            <person name="Wulff B.B."/>
            <person name="Steuernagel B."/>
            <person name="Mayer K.F."/>
            <person name="Olsen O.A."/>
        </authorList>
    </citation>
    <scope>NUCLEOTIDE SEQUENCE [LARGE SCALE GENOMIC DNA]</scope>
    <source>
        <strain evidence="13">cv. AL8/78</strain>
    </source>
</reference>
<keyword evidence="4 9" id="KW-0805">Transcription regulation</keyword>
<reference evidence="12" key="4">
    <citation type="submission" date="2019-03" db="UniProtKB">
        <authorList>
            <consortium name="EnsemblPlants"/>
        </authorList>
    </citation>
    <scope>IDENTIFICATION</scope>
</reference>
<evidence type="ECO:0000256" key="6">
    <source>
        <dbReference type="ARBA" id="ARBA00023163"/>
    </source>
</evidence>
<dbReference type="AlphaFoldDB" id="A0A453L1W5"/>
<reference evidence="13" key="2">
    <citation type="journal article" date="2017" name="Nat. Plants">
        <title>The Aegilops tauschii genome reveals multiple impacts of transposons.</title>
        <authorList>
            <person name="Zhao G."/>
            <person name="Zou C."/>
            <person name="Li K."/>
            <person name="Wang K."/>
            <person name="Li T."/>
            <person name="Gao L."/>
            <person name="Zhang X."/>
            <person name="Wang H."/>
            <person name="Yang Z."/>
            <person name="Liu X."/>
            <person name="Jiang W."/>
            <person name="Mao L."/>
            <person name="Kong X."/>
            <person name="Jiao Y."/>
            <person name="Jia J."/>
        </authorList>
    </citation>
    <scope>NUCLEOTIDE SEQUENCE [LARGE SCALE GENOMIC DNA]</scope>
    <source>
        <strain evidence="13">cv. AL8/78</strain>
    </source>
</reference>
<dbReference type="InterPro" id="IPR045174">
    <property type="entry name" value="Dof"/>
</dbReference>
<keyword evidence="5 8" id="KW-0238">DNA-binding</keyword>
<feature type="compositionally biased region" description="Low complexity" evidence="10">
    <location>
        <begin position="217"/>
        <end position="243"/>
    </location>
</feature>
<evidence type="ECO:0000256" key="7">
    <source>
        <dbReference type="ARBA" id="ARBA00023242"/>
    </source>
</evidence>
<dbReference type="GO" id="GO:0003700">
    <property type="term" value="F:DNA-binding transcription factor activity"/>
    <property type="evidence" value="ECO:0007669"/>
    <property type="project" value="UniProtKB-UniRule"/>
</dbReference>
<reference evidence="12" key="3">
    <citation type="journal article" date="2017" name="Nature">
        <title>Genome sequence of the progenitor of the wheat D genome Aegilops tauschii.</title>
        <authorList>
            <person name="Luo M.C."/>
            <person name="Gu Y.Q."/>
            <person name="Puiu D."/>
            <person name="Wang H."/>
            <person name="Twardziok S.O."/>
            <person name="Deal K.R."/>
            <person name="Huo N."/>
            <person name="Zhu T."/>
            <person name="Wang L."/>
            <person name="Wang Y."/>
            <person name="McGuire P.E."/>
            <person name="Liu S."/>
            <person name="Long H."/>
            <person name="Ramasamy R.K."/>
            <person name="Rodriguez J.C."/>
            <person name="Van S.L."/>
            <person name="Yuan L."/>
            <person name="Wang Z."/>
            <person name="Xia Z."/>
            <person name="Xiao L."/>
            <person name="Anderson O.D."/>
            <person name="Ouyang S."/>
            <person name="Liang Y."/>
            <person name="Zimin A.V."/>
            <person name="Pertea G."/>
            <person name="Qi P."/>
            <person name="Bennetzen J.L."/>
            <person name="Dai X."/>
            <person name="Dawson M.W."/>
            <person name="Muller H.G."/>
            <person name="Kugler K."/>
            <person name="Rivarola-Duarte L."/>
            <person name="Spannagl M."/>
            <person name="Mayer K.F.X."/>
            <person name="Lu F.H."/>
            <person name="Bevan M.W."/>
            <person name="Leroy P."/>
            <person name="Li P."/>
            <person name="You F.M."/>
            <person name="Sun Q."/>
            <person name="Liu Z."/>
            <person name="Lyons E."/>
            <person name="Wicker T."/>
            <person name="Salzberg S.L."/>
            <person name="Devos K.M."/>
            <person name="Dvorak J."/>
        </authorList>
    </citation>
    <scope>NUCLEOTIDE SEQUENCE [LARGE SCALE GENOMIC DNA]</scope>
    <source>
        <strain evidence="12">cv. AL8/78</strain>
    </source>
</reference>
<dbReference type="PROSITE" id="PS50884">
    <property type="entry name" value="ZF_DOF_2"/>
    <property type="match status" value="1"/>
</dbReference>
<evidence type="ECO:0000313" key="13">
    <source>
        <dbReference type="Proteomes" id="UP000015105"/>
    </source>
</evidence>
<protein>
    <recommendedName>
        <fullName evidence="9">Dof zinc finger protein</fullName>
    </recommendedName>
</protein>
<keyword evidence="7 8" id="KW-0539">Nucleus</keyword>
<feature type="region of interest" description="Disordered" evidence="10">
    <location>
        <begin position="91"/>
        <end position="128"/>
    </location>
</feature>
<dbReference type="InterPro" id="IPR003851">
    <property type="entry name" value="Znf_Dof"/>
</dbReference>
<evidence type="ECO:0000256" key="10">
    <source>
        <dbReference type="SAM" id="MobiDB-lite"/>
    </source>
</evidence>
<evidence type="ECO:0000256" key="1">
    <source>
        <dbReference type="ARBA" id="ARBA00022723"/>
    </source>
</evidence>
<evidence type="ECO:0000256" key="5">
    <source>
        <dbReference type="ARBA" id="ARBA00023125"/>
    </source>
</evidence>
<dbReference type="PROSITE" id="PS01361">
    <property type="entry name" value="ZF_DOF_1"/>
    <property type="match status" value="1"/>
</dbReference>
<dbReference type="GO" id="GO:0005634">
    <property type="term" value="C:nucleus"/>
    <property type="evidence" value="ECO:0007669"/>
    <property type="project" value="UniProtKB-SubCell"/>
</dbReference>
<reference evidence="12" key="5">
    <citation type="journal article" date="2021" name="G3 (Bethesda)">
        <title>Aegilops tauschii genome assembly Aet v5.0 features greater sequence contiguity and improved annotation.</title>
        <authorList>
            <person name="Wang L."/>
            <person name="Zhu T."/>
            <person name="Rodriguez J.C."/>
            <person name="Deal K.R."/>
            <person name="Dubcovsky J."/>
            <person name="McGuire P.E."/>
            <person name="Lux T."/>
            <person name="Spannagl M."/>
            <person name="Mayer K.F.X."/>
            <person name="Baldrich P."/>
            <person name="Meyers B.C."/>
            <person name="Huo N."/>
            <person name="Gu Y.Q."/>
            <person name="Zhou H."/>
            <person name="Devos K.M."/>
            <person name="Bennetzen J.L."/>
            <person name="Unver T."/>
            <person name="Budak H."/>
            <person name="Gulick P.J."/>
            <person name="Galiba G."/>
            <person name="Kalapos B."/>
            <person name="Nelson D.R."/>
            <person name="Li P."/>
            <person name="You F.M."/>
            <person name="Luo M.C."/>
            <person name="Dvorak J."/>
        </authorList>
    </citation>
    <scope>NUCLEOTIDE SEQUENCE [LARGE SCALE GENOMIC DNA]</scope>
    <source>
        <strain evidence="12">cv. AL8/78</strain>
    </source>
</reference>
<evidence type="ECO:0000256" key="4">
    <source>
        <dbReference type="ARBA" id="ARBA00023015"/>
    </source>
</evidence>
<keyword evidence="1 9" id="KW-0479">Metal-binding</keyword>
<evidence type="ECO:0000256" key="2">
    <source>
        <dbReference type="ARBA" id="ARBA00022771"/>
    </source>
</evidence>
<keyword evidence="13" id="KW-1185">Reference proteome</keyword>
<comment type="subcellular location">
    <subcellularLocation>
        <location evidence="8 9">Nucleus</location>
    </subcellularLocation>
</comment>
<accession>A0A453L1W5</accession>
<evidence type="ECO:0000256" key="8">
    <source>
        <dbReference type="PROSITE-ProRule" id="PRU00071"/>
    </source>
</evidence>
<feature type="compositionally biased region" description="Basic residues" evidence="10">
    <location>
        <begin position="191"/>
        <end position="201"/>
    </location>
</feature>
<organism evidence="12 13">
    <name type="scientific">Aegilops tauschii subsp. strangulata</name>
    <name type="common">Goatgrass</name>
    <dbReference type="NCBI Taxonomy" id="200361"/>
    <lineage>
        <taxon>Eukaryota</taxon>
        <taxon>Viridiplantae</taxon>
        <taxon>Streptophyta</taxon>
        <taxon>Embryophyta</taxon>
        <taxon>Tracheophyta</taxon>
        <taxon>Spermatophyta</taxon>
        <taxon>Magnoliopsida</taxon>
        <taxon>Liliopsida</taxon>
        <taxon>Poales</taxon>
        <taxon>Poaceae</taxon>
        <taxon>BOP clade</taxon>
        <taxon>Pooideae</taxon>
        <taxon>Triticodae</taxon>
        <taxon>Triticeae</taxon>
        <taxon>Triticinae</taxon>
        <taxon>Aegilops</taxon>
    </lineage>
</organism>
<evidence type="ECO:0000256" key="3">
    <source>
        <dbReference type="ARBA" id="ARBA00022833"/>
    </source>
</evidence>
<dbReference type="GO" id="GO:0008270">
    <property type="term" value="F:zinc ion binding"/>
    <property type="evidence" value="ECO:0007669"/>
    <property type="project" value="UniProtKB-KW"/>
</dbReference>
<dbReference type="Proteomes" id="UP000015105">
    <property type="component" value="Chromosome 5D"/>
</dbReference>
<dbReference type="EnsemblPlants" id="AET5Gv20594200.2">
    <property type="protein sequence ID" value="AET5Gv20594200.2"/>
    <property type="gene ID" value="AET5Gv20594200"/>
</dbReference>
<dbReference type="PANTHER" id="PTHR31992">
    <property type="entry name" value="DOF ZINC FINGER PROTEIN DOF1.4-RELATED"/>
    <property type="match status" value="1"/>
</dbReference>
<feature type="domain" description="Dof-type" evidence="11">
    <location>
        <begin position="127"/>
        <end position="181"/>
    </location>
</feature>
<dbReference type="Gramene" id="AET5Gv20594200.2">
    <property type="protein sequence ID" value="AET5Gv20594200.2"/>
    <property type="gene ID" value="AET5Gv20594200"/>
</dbReference>